<dbReference type="InterPro" id="IPR011600">
    <property type="entry name" value="Pept_C14_caspase"/>
</dbReference>
<accession>A0A9J5X7K5</accession>
<keyword evidence="5" id="KW-1185">Reference proteome</keyword>
<dbReference type="EMBL" id="JACXVP010000010">
    <property type="protein sequence ID" value="KAG5583238.1"/>
    <property type="molecule type" value="Genomic_DNA"/>
</dbReference>
<dbReference type="SUPFAM" id="SSF52129">
    <property type="entry name" value="Caspase-like"/>
    <property type="match status" value="1"/>
</dbReference>
<dbReference type="AlphaFoldDB" id="A0A9J5X7K5"/>
<dbReference type="Gene3D" id="3.40.50.12660">
    <property type="match status" value="2"/>
</dbReference>
<feature type="domain" description="Peptidase C14 caspase" evidence="3">
    <location>
        <begin position="6"/>
        <end position="316"/>
    </location>
</feature>
<comment type="caution">
    <text evidence="4">The sequence shown here is derived from an EMBL/GenBank/DDBJ whole genome shotgun (WGS) entry which is preliminary data.</text>
</comment>
<dbReference type="InterPro" id="IPR029030">
    <property type="entry name" value="Caspase-like_dom_sf"/>
</dbReference>
<comment type="similarity">
    <text evidence="1">Belongs to the peptidase C14B family.</text>
</comment>
<feature type="region of interest" description="Disordered" evidence="2">
    <location>
        <begin position="147"/>
        <end position="180"/>
    </location>
</feature>
<evidence type="ECO:0000259" key="3">
    <source>
        <dbReference type="Pfam" id="PF00656"/>
    </source>
</evidence>
<name>A0A9J5X7K5_SOLCO</name>
<evidence type="ECO:0000313" key="4">
    <source>
        <dbReference type="EMBL" id="KAG5583238.1"/>
    </source>
</evidence>
<dbReference type="GO" id="GO:0005737">
    <property type="term" value="C:cytoplasm"/>
    <property type="evidence" value="ECO:0007669"/>
    <property type="project" value="TreeGrafter"/>
</dbReference>
<evidence type="ECO:0000256" key="1">
    <source>
        <dbReference type="ARBA" id="ARBA00009005"/>
    </source>
</evidence>
<protein>
    <recommendedName>
        <fullName evidence="3">Peptidase C14 caspase domain-containing protein</fullName>
    </recommendedName>
</protein>
<dbReference type="InterPro" id="IPR050452">
    <property type="entry name" value="Metacaspase"/>
</dbReference>
<proteinExistence type="inferred from homology"/>
<dbReference type="OrthoDB" id="3223806at2759"/>
<dbReference type="PANTHER" id="PTHR48104">
    <property type="entry name" value="METACASPASE-4"/>
    <property type="match status" value="1"/>
</dbReference>
<dbReference type="Proteomes" id="UP000824120">
    <property type="component" value="Chromosome 10"/>
</dbReference>
<sequence>MEKVGKKLAVLVGCNYQNTPYRLHGCHNDVLAMRDVLVKRFGFDSQHIELLMDKSGSPIMPTGVNIKKALNKMVDEAEQGDILYFHFSGHGTLTGKKNQEEAIIPLDFNYITNVDIRKIVNRVPQGATFTILLDSCHSGGLIDKEKEQIGPSHHKPKNQELEKNSNSYVSVSNKSESTSKSYYSNPKFIPHETILEHLTSLTNINTSNIGTHMLQLFGNDASVMFSLPQLELDLLKPLKQDEGILLSGCQADEECQDVGGIENENQAYGAFSHAILLVLEKNCGPISYRELVMKSRYVLENDEQIKTQHPCLYCSDENARAFFLCQG</sequence>
<feature type="compositionally biased region" description="Low complexity" evidence="2">
    <location>
        <begin position="164"/>
        <end position="180"/>
    </location>
</feature>
<evidence type="ECO:0000313" key="5">
    <source>
        <dbReference type="Proteomes" id="UP000824120"/>
    </source>
</evidence>
<dbReference type="PANTHER" id="PTHR48104:SF7">
    <property type="entry name" value="METACASPASE-9"/>
    <property type="match status" value="1"/>
</dbReference>
<dbReference type="GO" id="GO:0004197">
    <property type="term" value="F:cysteine-type endopeptidase activity"/>
    <property type="evidence" value="ECO:0007669"/>
    <property type="project" value="InterPro"/>
</dbReference>
<evidence type="ECO:0000256" key="2">
    <source>
        <dbReference type="SAM" id="MobiDB-lite"/>
    </source>
</evidence>
<reference evidence="4 5" key="1">
    <citation type="submission" date="2020-09" db="EMBL/GenBank/DDBJ databases">
        <title>De no assembly of potato wild relative species, Solanum commersonii.</title>
        <authorList>
            <person name="Cho K."/>
        </authorList>
    </citation>
    <scope>NUCLEOTIDE SEQUENCE [LARGE SCALE GENOMIC DNA]</scope>
    <source>
        <strain evidence="4">LZ3.2</strain>
        <tissue evidence="4">Leaf</tissue>
    </source>
</reference>
<gene>
    <name evidence="4" type="ORF">H5410_053865</name>
</gene>
<dbReference type="Pfam" id="PF00656">
    <property type="entry name" value="Peptidase_C14"/>
    <property type="match status" value="1"/>
</dbReference>
<dbReference type="GO" id="GO:0006508">
    <property type="term" value="P:proteolysis"/>
    <property type="evidence" value="ECO:0007669"/>
    <property type="project" value="InterPro"/>
</dbReference>
<organism evidence="4 5">
    <name type="scientific">Solanum commersonii</name>
    <name type="common">Commerson's wild potato</name>
    <name type="synonym">Commerson's nightshade</name>
    <dbReference type="NCBI Taxonomy" id="4109"/>
    <lineage>
        <taxon>Eukaryota</taxon>
        <taxon>Viridiplantae</taxon>
        <taxon>Streptophyta</taxon>
        <taxon>Embryophyta</taxon>
        <taxon>Tracheophyta</taxon>
        <taxon>Spermatophyta</taxon>
        <taxon>Magnoliopsida</taxon>
        <taxon>eudicotyledons</taxon>
        <taxon>Gunneridae</taxon>
        <taxon>Pentapetalae</taxon>
        <taxon>asterids</taxon>
        <taxon>lamiids</taxon>
        <taxon>Solanales</taxon>
        <taxon>Solanaceae</taxon>
        <taxon>Solanoideae</taxon>
        <taxon>Solaneae</taxon>
        <taxon>Solanum</taxon>
    </lineage>
</organism>